<dbReference type="InterPro" id="IPR029071">
    <property type="entry name" value="Ubiquitin-like_domsf"/>
</dbReference>
<evidence type="ECO:0000313" key="2">
    <source>
        <dbReference type="EMBL" id="KAF5836913.1"/>
    </source>
</evidence>
<dbReference type="SUPFAM" id="SSF54236">
    <property type="entry name" value="Ubiquitin-like"/>
    <property type="match status" value="1"/>
</dbReference>
<organism evidence="2 3">
    <name type="scientific">Dunaliella salina</name>
    <name type="common">Green alga</name>
    <name type="synonym">Protococcus salinus</name>
    <dbReference type="NCBI Taxonomy" id="3046"/>
    <lineage>
        <taxon>Eukaryota</taxon>
        <taxon>Viridiplantae</taxon>
        <taxon>Chlorophyta</taxon>
        <taxon>core chlorophytes</taxon>
        <taxon>Chlorophyceae</taxon>
        <taxon>CS clade</taxon>
        <taxon>Chlamydomonadales</taxon>
        <taxon>Dunaliellaceae</taxon>
        <taxon>Dunaliella</taxon>
    </lineage>
</organism>
<evidence type="ECO:0000313" key="3">
    <source>
        <dbReference type="Proteomes" id="UP000815325"/>
    </source>
</evidence>
<dbReference type="EMBL" id="MU069637">
    <property type="protein sequence ID" value="KAF5836913.1"/>
    <property type="molecule type" value="Genomic_DNA"/>
</dbReference>
<reference evidence="2" key="1">
    <citation type="submission" date="2017-08" db="EMBL/GenBank/DDBJ databases">
        <authorList>
            <person name="Polle J.E."/>
            <person name="Barry K."/>
            <person name="Cushman J."/>
            <person name="Schmutz J."/>
            <person name="Tran D."/>
            <person name="Hathwaick L.T."/>
            <person name="Yim W.C."/>
            <person name="Jenkins J."/>
            <person name="Mckie-Krisberg Z.M."/>
            <person name="Prochnik S."/>
            <person name="Lindquist E."/>
            <person name="Dockter R.B."/>
            <person name="Adam C."/>
            <person name="Molina H."/>
            <person name="Bunkerborg J."/>
            <person name="Jin E."/>
            <person name="Buchheim M."/>
            <person name="Magnuson J."/>
        </authorList>
    </citation>
    <scope>NUCLEOTIDE SEQUENCE</scope>
    <source>
        <strain evidence="2">CCAP 19/18</strain>
    </source>
</reference>
<accession>A0ABQ7GQN4</accession>
<sequence>MLRNAAVASHNTILPERPSTTIPPNQFNLLISPIWKIAALFCRPFRTMLTIHKLHDTSHIHTIRNSHGHTLQAVFDYVDLQHQAASVKPGTYNLVNSYPRKAFADGTPGSLADVGITADTALFLEPKA</sequence>
<dbReference type="Gene3D" id="3.10.20.90">
    <property type="entry name" value="Phosphatidylinositol 3-kinase Catalytic Subunit, Chain A, domain 1"/>
    <property type="match status" value="1"/>
</dbReference>
<gene>
    <name evidence="2" type="ORF">DUNSADRAFT_5244</name>
</gene>
<evidence type="ECO:0000259" key="1">
    <source>
        <dbReference type="Pfam" id="PF00789"/>
    </source>
</evidence>
<proteinExistence type="predicted"/>
<keyword evidence="3" id="KW-1185">Reference proteome</keyword>
<dbReference type="Proteomes" id="UP000815325">
    <property type="component" value="Unassembled WGS sequence"/>
</dbReference>
<comment type="caution">
    <text evidence="2">The sequence shown here is derived from an EMBL/GenBank/DDBJ whole genome shotgun (WGS) entry which is preliminary data.</text>
</comment>
<feature type="domain" description="UBX" evidence="1">
    <location>
        <begin position="64"/>
        <end position="126"/>
    </location>
</feature>
<protein>
    <recommendedName>
        <fullName evidence="1">UBX domain-containing protein</fullName>
    </recommendedName>
</protein>
<dbReference type="Pfam" id="PF00789">
    <property type="entry name" value="UBX"/>
    <property type="match status" value="1"/>
</dbReference>
<dbReference type="InterPro" id="IPR001012">
    <property type="entry name" value="UBX_dom"/>
</dbReference>
<name>A0ABQ7GQN4_DUNSA</name>